<dbReference type="PANTHER" id="PTHR47863:SF4">
    <property type="entry name" value="RING_FYVE_PHD ZINC FINGER SUPERFAMILY PROTEIN"/>
    <property type="match status" value="1"/>
</dbReference>
<keyword evidence="5" id="KW-0539">Nucleus</keyword>
<dbReference type="SMART" id="SM00717">
    <property type="entry name" value="SANT"/>
    <property type="match status" value="1"/>
</dbReference>
<dbReference type="CDD" id="cd11660">
    <property type="entry name" value="SANT_TRF"/>
    <property type="match status" value="1"/>
</dbReference>
<dbReference type="InterPro" id="IPR001005">
    <property type="entry name" value="SANT/Myb"/>
</dbReference>
<sequence>MDDPSSSATTLAWLWVIEYLASFPEIEASILHDLIEAAPKIHDDLGNNTKEMVALRCLEGLFCRNNGITNDIPSKEPKVTFDLSERCEDVLQSILQEKTVSDLKRAGQERLKWDIHPFITHKRASMPKCALEKVKDAILEGIHPYASLKEYSGLVDANDRCNTIPANYGDLGAPAGRIDGSDSDEQINAPEENFTPLRGIEVEGDSCNSHSLHFKRARSGLASKNLAGDLEDQNCVDDGDHLHPQVKRFKQDAVCDNQSLEHIPTPPQQHMDGVEDSFERVIGDSENKDCHMGKKTSQGGLEENRPVENGHDECVGMDRQGQCLDPDNAFQHNQHEIAHNANKMPQDISGDRLHPYSLVDENKCAEASISNTAPSVGTPKKIFVNENEDNSDHSGQLKPSNSLCHPDAAVRTNLISNGEKVGEEVVRENSSGTGLDRNQHEVCADPNDSDADQLCKEKDVFSESQRKDGQRQKAVCFTNIDEGETSDDENDKPSTSNYFIRFRNIEKQHRYPIMPQLRRKKVSWTVQEEEMLKEGVQKFSSDGKFPWKDILEYGSSVFLNGRTTIDLKDKWRNMCKVSPKSKMLNDDQRNCCTLSHTWPFPVYSYCESRALVAYFHTPKTLMENCRESPLKPWKKGPTRSKGGPQNAMCDYRGVRQRTWEKWVAEIREPKRRSRLWLGSFATAEEAAMAYDEAARRLYGPNAYLNLPHLQSNSKPPNKSHKFKWIPCNNFISMFPSCALLNIHAQPSVLVIHQRLQELKNNRALNQPSVASSSSSSESRTEVIIVSDENHVANVSVAEKDEEISSETMLLTNHDEKPQIDLNEFLQQLGILKEEKQPDNNDVNEDFMEPESSRIDQNELTALVDKSFDWDSMNEMHGIADHQGEELNSFPVYDIQEELAFPTSTWNF</sequence>
<dbReference type="FunFam" id="3.30.730.10:FF:000001">
    <property type="entry name" value="Ethylene-responsive transcription factor 2"/>
    <property type="match status" value="1"/>
</dbReference>
<dbReference type="Gene3D" id="3.30.730.10">
    <property type="entry name" value="AP2/ERF domain"/>
    <property type="match status" value="1"/>
</dbReference>
<dbReference type="PROSITE" id="PS50090">
    <property type="entry name" value="MYB_LIKE"/>
    <property type="match status" value="1"/>
</dbReference>
<protein>
    <recommendedName>
        <fullName evidence="11">AP2/ERF domain-containing protein</fullName>
    </recommendedName>
</protein>
<keyword evidence="4" id="KW-0804">Transcription</keyword>
<dbReference type="Pfam" id="PF00249">
    <property type="entry name" value="Myb_DNA-binding"/>
    <property type="match status" value="1"/>
</dbReference>
<organism evidence="9 10">
    <name type="scientific">Salix brachista</name>
    <dbReference type="NCBI Taxonomy" id="2182728"/>
    <lineage>
        <taxon>Eukaryota</taxon>
        <taxon>Viridiplantae</taxon>
        <taxon>Streptophyta</taxon>
        <taxon>Embryophyta</taxon>
        <taxon>Tracheophyta</taxon>
        <taxon>Spermatophyta</taxon>
        <taxon>Magnoliopsida</taxon>
        <taxon>eudicotyledons</taxon>
        <taxon>Gunneridae</taxon>
        <taxon>Pentapetalae</taxon>
        <taxon>rosids</taxon>
        <taxon>fabids</taxon>
        <taxon>Malpighiales</taxon>
        <taxon>Salicaceae</taxon>
        <taxon>Saliceae</taxon>
        <taxon>Salix</taxon>
    </lineage>
</organism>
<evidence type="ECO:0000256" key="3">
    <source>
        <dbReference type="ARBA" id="ARBA00023125"/>
    </source>
</evidence>
<dbReference type="GO" id="GO:0003700">
    <property type="term" value="F:DNA-binding transcription factor activity"/>
    <property type="evidence" value="ECO:0007669"/>
    <property type="project" value="InterPro"/>
</dbReference>
<proteinExistence type="predicted"/>
<dbReference type="SUPFAM" id="SSF54171">
    <property type="entry name" value="DNA-binding domain"/>
    <property type="match status" value="1"/>
</dbReference>
<dbReference type="InterPro" id="IPR016177">
    <property type="entry name" value="DNA-bd_dom_sf"/>
</dbReference>
<reference evidence="10" key="1">
    <citation type="journal article" date="2019" name="Gigascience">
        <title>De novo genome assembly of the endangered Acer yangbiense, a plant species with extremely small populations endemic to Yunnan Province, China.</title>
        <authorList>
            <person name="Yang J."/>
            <person name="Wariss H.M."/>
            <person name="Tao L."/>
            <person name="Zhang R."/>
            <person name="Yun Q."/>
            <person name="Hollingsworth P."/>
            <person name="Dao Z."/>
            <person name="Luo G."/>
            <person name="Guo H."/>
            <person name="Ma Y."/>
            <person name="Sun W."/>
        </authorList>
    </citation>
    <scope>NUCLEOTIDE SEQUENCE [LARGE SCALE GENOMIC DNA]</scope>
    <source>
        <strain evidence="10">cv. br00</strain>
    </source>
</reference>
<dbReference type="Proteomes" id="UP000326939">
    <property type="component" value="Chromosome 6"/>
</dbReference>
<dbReference type="PROSITE" id="PS51032">
    <property type="entry name" value="AP2_ERF"/>
    <property type="match status" value="1"/>
</dbReference>
<feature type="compositionally biased region" description="Basic and acidic residues" evidence="6">
    <location>
        <begin position="302"/>
        <end position="314"/>
    </location>
</feature>
<dbReference type="InterPro" id="IPR009057">
    <property type="entry name" value="Homeodomain-like_sf"/>
</dbReference>
<feature type="domain" description="AP2/ERF" evidence="8">
    <location>
        <begin position="650"/>
        <end position="707"/>
    </location>
</feature>
<dbReference type="PANTHER" id="PTHR47863">
    <property type="entry name" value="RING/FYVE/PHD ZINC FINGER SUPERFAMILY PROTEIN"/>
    <property type="match status" value="1"/>
</dbReference>
<dbReference type="InterPro" id="IPR036955">
    <property type="entry name" value="AP2/ERF_dom_sf"/>
</dbReference>
<dbReference type="Pfam" id="PF00847">
    <property type="entry name" value="AP2"/>
    <property type="match status" value="1"/>
</dbReference>
<keyword evidence="10" id="KW-1185">Reference proteome</keyword>
<dbReference type="Gene3D" id="1.10.246.220">
    <property type="match status" value="1"/>
</dbReference>
<dbReference type="SUPFAM" id="SSF46689">
    <property type="entry name" value="Homeodomain-like"/>
    <property type="match status" value="1"/>
</dbReference>
<evidence type="ECO:0000259" key="8">
    <source>
        <dbReference type="PROSITE" id="PS51032"/>
    </source>
</evidence>
<dbReference type="GO" id="GO:0003677">
    <property type="term" value="F:DNA binding"/>
    <property type="evidence" value="ECO:0007669"/>
    <property type="project" value="UniProtKB-KW"/>
</dbReference>
<feature type="domain" description="Myb-like" evidence="7">
    <location>
        <begin position="516"/>
        <end position="575"/>
    </location>
</feature>
<name>A0A5N5MCK0_9ROSI</name>
<feature type="region of interest" description="Disordered" evidence="6">
    <location>
        <begin position="286"/>
        <end position="314"/>
    </location>
</feature>
<dbReference type="PRINTS" id="PR00367">
    <property type="entry name" value="ETHRSPELEMNT"/>
</dbReference>
<evidence type="ECO:0000313" key="9">
    <source>
        <dbReference type="EMBL" id="KAB5551816.1"/>
    </source>
</evidence>
<keyword evidence="3" id="KW-0238">DNA-binding</keyword>
<evidence type="ECO:0000256" key="2">
    <source>
        <dbReference type="ARBA" id="ARBA00023015"/>
    </source>
</evidence>
<evidence type="ECO:0000256" key="1">
    <source>
        <dbReference type="ARBA" id="ARBA00004123"/>
    </source>
</evidence>
<dbReference type="SMART" id="SM00380">
    <property type="entry name" value="AP2"/>
    <property type="match status" value="1"/>
</dbReference>
<accession>A0A5N5MCK0</accession>
<evidence type="ECO:0000256" key="4">
    <source>
        <dbReference type="ARBA" id="ARBA00023163"/>
    </source>
</evidence>
<comment type="caution">
    <text evidence="9">The sequence shown here is derived from an EMBL/GenBank/DDBJ whole genome shotgun (WGS) entry which is preliminary data.</text>
</comment>
<evidence type="ECO:0000256" key="5">
    <source>
        <dbReference type="ARBA" id="ARBA00023242"/>
    </source>
</evidence>
<dbReference type="CDD" id="cd00018">
    <property type="entry name" value="AP2"/>
    <property type="match status" value="1"/>
</dbReference>
<evidence type="ECO:0000313" key="10">
    <source>
        <dbReference type="Proteomes" id="UP000326939"/>
    </source>
</evidence>
<evidence type="ECO:0000256" key="6">
    <source>
        <dbReference type="SAM" id="MobiDB-lite"/>
    </source>
</evidence>
<evidence type="ECO:0000259" key="7">
    <source>
        <dbReference type="PROSITE" id="PS50090"/>
    </source>
</evidence>
<dbReference type="InterPro" id="IPR001471">
    <property type="entry name" value="AP2/ERF_dom"/>
</dbReference>
<keyword evidence="2" id="KW-0805">Transcription regulation</keyword>
<comment type="subcellular location">
    <subcellularLocation>
        <location evidence="1">Nucleus</location>
    </subcellularLocation>
</comment>
<dbReference type="GO" id="GO:0005634">
    <property type="term" value="C:nucleus"/>
    <property type="evidence" value="ECO:0007669"/>
    <property type="project" value="UniProtKB-SubCell"/>
</dbReference>
<dbReference type="AlphaFoldDB" id="A0A5N5MCK0"/>
<evidence type="ECO:0008006" key="11">
    <source>
        <dbReference type="Google" id="ProtNLM"/>
    </source>
</evidence>
<dbReference type="EMBL" id="VDCV01000006">
    <property type="protein sequence ID" value="KAB5551816.1"/>
    <property type="molecule type" value="Genomic_DNA"/>
</dbReference>
<gene>
    <name evidence="9" type="ORF">DKX38_009127</name>
</gene>